<organism evidence="1 2">
    <name type="scientific">Gloeothece citriformis (strain PCC 7424)</name>
    <name type="common">Cyanothece sp. (strain PCC 7424)</name>
    <dbReference type="NCBI Taxonomy" id="65393"/>
    <lineage>
        <taxon>Bacteria</taxon>
        <taxon>Bacillati</taxon>
        <taxon>Cyanobacteriota</taxon>
        <taxon>Cyanophyceae</taxon>
        <taxon>Oscillatoriophycideae</taxon>
        <taxon>Chroococcales</taxon>
        <taxon>Aphanothecaceae</taxon>
        <taxon>Gloeothece</taxon>
        <taxon>Gloeothece citriformis</taxon>
    </lineage>
</organism>
<protein>
    <submittedName>
        <fullName evidence="1">Type I phosphodiesterase/nucleotide pyrophosphatase</fullName>
    </submittedName>
</protein>
<keyword evidence="2" id="KW-1185">Reference proteome</keyword>
<dbReference type="STRING" id="65393.PCC7424_4734"/>
<accession>B7KCX3</accession>
<dbReference type="Gene3D" id="3.40.720.10">
    <property type="entry name" value="Alkaline Phosphatase, subunit A"/>
    <property type="match status" value="1"/>
</dbReference>
<reference evidence="2" key="1">
    <citation type="journal article" date="2011" name="MBio">
        <title>Novel metabolic attributes of the genus Cyanothece, comprising a group of unicellular nitrogen-fixing Cyanobacteria.</title>
        <authorList>
            <person name="Bandyopadhyay A."/>
            <person name="Elvitigala T."/>
            <person name="Welsh E."/>
            <person name="Stockel J."/>
            <person name="Liberton M."/>
            <person name="Min H."/>
            <person name="Sherman L.A."/>
            <person name="Pakrasi H.B."/>
        </authorList>
    </citation>
    <scope>NUCLEOTIDE SEQUENCE [LARGE SCALE GENOMIC DNA]</scope>
    <source>
        <strain evidence="2">PCC 7424</strain>
    </source>
</reference>
<gene>
    <name evidence="1" type="ordered locus">PCC7424_4734</name>
</gene>
<dbReference type="AlphaFoldDB" id="B7KCX3"/>
<dbReference type="SUPFAM" id="SSF53649">
    <property type="entry name" value="Alkaline phosphatase-like"/>
    <property type="match status" value="1"/>
</dbReference>
<dbReference type="HOGENOM" id="CLU_024306_0_0_3"/>
<proteinExistence type="predicted"/>
<evidence type="ECO:0000313" key="1">
    <source>
        <dbReference type="EMBL" id="ACK73094.1"/>
    </source>
</evidence>
<evidence type="ECO:0000313" key="2">
    <source>
        <dbReference type="Proteomes" id="UP000002384"/>
    </source>
</evidence>
<dbReference type="InterPro" id="IPR002591">
    <property type="entry name" value="Phosphodiest/P_Trfase"/>
</dbReference>
<dbReference type="EMBL" id="CP001291">
    <property type="protein sequence ID" value="ACK73094.1"/>
    <property type="molecule type" value="Genomic_DNA"/>
</dbReference>
<sequence length="505" mass="56747">MMSQTKILFIGLDGADKDLILEWANAGLLPTFQSLSQKGAFGITDDPPGINGCHWPTFYSGVSPSKHGRYWSQQIKPGSYEIKPLDFQWQPFWKVLSLAGCKVALLDAPETTLCEVDNGIQVVERRPASSEDLSFSTYPSSLATEIETKLGKRAVGSRRSCSRDLTDIKNFRQNLLESIEKKRELISHCLNQGEWDLVLTSFRESHWVGHQCWHLHDSNHPEYDADIAKAIGNPIKDIYIAIDAAIGKILQQLSPETTVFIFASTAMGPNYTGVHLLDDILLRLENPHREIKAQNAKNTVNALKKFKFIRQLKKQILNPIRNFIGIQKSNGTDENNKNNRQCFQVPSSEAYGGIRINLVGREPEGKINPGQEYEEFCQKLCQDLLELVNVNTGEPLINKIFRSDELYQGEVDNGQPDLLVEWNRNAPIASVHSPKIGKIDKVYWDSRTGDHKIGGIFWMLGPSIKQMQIEESLSILDFAPTIASFLKISLDDGTGQSILDIVKQN</sequence>
<name>B7KCX3_GLOC7</name>
<dbReference type="RefSeq" id="WP_015956677.1">
    <property type="nucleotide sequence ID" value="NC_011729.1"/>
</dbReference>
<dbReference type="InterPro" id="IPR017850">
    <property type="entry name" value="Alkaline_phosphatase_core_sf"/>
</dbReference>
<dbReference type="Pfam" id="PF01663">
    <property type="entry name" value="Phosphodiest"/>
    <property type="match status" value="1"/>
</dbReference>
<dbReference type="KEGG" id="cyc:PCC7424_4734"/>
<dbReference type="Proteomes" id="UP000002384">
    <property type="component" value="Chromosome"/>
</dbReference>
<dbReference type="eggNOG" id="COG3379">
    <property type="taxonomic scope" value="Bacteria"/>
</dbReference>